<dbReference type="Pfam" id="PF01435">
    <property type="entry name" value="Peptidase_M48"/>
    <property type="match status" value="1"/>
</dbReference>
<dbReference type="PANTHER" id="PTHR22726:SF1">
    <property type="entry name" value="METALLOENDOPEPTIDASE OMA1, MITOCHONDRIAL"/>
    <property type="match status" value="1"/>
</dbReference>
<dbReference type="InterPro" id="IPR051156">
    <property type="entry name" value="Mito/Outer_Membr_Metalloprot"/>
</dbReference>
<evidence type="ECO:0000256" key="3">
    <source>
        <dbReference type="ARBA" id="ARBA00022723"/>
    </source>
</evidence>
<evidence type="ECO:0000256" key="2">
    <source>
        <dbReference type="ARBA" id="ARBA00022670"/>
    </source>
</evidence>
<evidence type="ECO:0000256" key="8">
    <source>
        <dbReference type="SAM" id="SignalP"/>
    </source>
</evidence>
<protein>
    <submittedName>
        <fullName evidence="10">Peptidase</fullName>
    </submittedName>
</protein>
<accession>A0A2R4BRR2</accession>
<evidence type="ECO:0000313" key="10">
    <source>
        <dbReference type="EMBL" id="AVR90028.1"/>
    </source>
</evidence>
<organism evidence="10 11">
    <name type="scientific">Thauera aromatica K172</name>
    <dbReference type="NCBI Taxonomy" id="44139"/>
    <lineage>
        <taxon>Bacteria</taxon>
        <taxon>Pseudomonadati</taxon>
        <taxon>Pseudomonadota</taxon>
        <taxon>Betaproteobacteria</taxon>
        <taxon>Rhodocyclales</taxon>
        <taxon>Zoogloeaceae</taxon>
        <taxon>Thauera</taxon>
    </lineage>
</organism>
<gene>
    <name evidence="10" type="ORF">Tharo_3147</name>
</gene>
<evidence type="ECO:0000256" key="4">
    <source>
        <dbReference type="ARBA" id="ARBA00022801"/>
    </source>
</evidence>
<dbReference type="GO" id="GO:0004222">
    <property type="term" value="F:metalloendopeptidase activity"/>
    <property type="evidence" value="ECO:0007669"/>
    <property type="project" value="InterPro"/>
</dbReference>
<feature type="compositionally biased region" description="Basic and acidic residues" evidence="7">
    <location>
        <begin position="524"/>
        <end position="537"/>
    </location>
</feature>
<reference evidence="10 11" key="1">
    <citation type="submission" date="2018-03" db="EMBL/GenBank/DDBJ databases">
        <title>Complete genome sequence of Thauera aromatica, a model organism for studying aromatic compound degradation under denitrifying conditions.</title>
        <authorList>
            <person name="Lo H.-Y."/>
            <person name="Goris T."/>
            <person name="Boll M."/>
            <person name="Mueller J.A."/>
        </authorList>
    </citation>
    <scope>NUCLEOTIDE SEQUENCE [LARGE SCALE GENOMIC DNA]</scope>
    <source>
        <strain evidence="10 11">K172</strain>
    </source>
</reference>
<dbReference type="GO" id="GO:0016020">
    <property type="term" value="C:membrane"/>
    <property type="evidence" value="ECO:0007669"/>
    <property type="project" value="TreeGrafter"/>
</dbReference>
<evidence type="ECO:0000256" key="7">
    <source>
        <dbReference type="SAM" id="MobiDB-lite"/>
    </source>
</evidence>
<dbReference type="RefSeq" id="WP_107222039.1">
    <property type="nucleotide sequence ID" value="NZ_CP028339.1"/>
</dbReference>
<keyword evidence="2" id="KW-0645">Protease</keyword>
<evidence type="ECO:0000313" key="11">
    <source>
        <dbReference type="Proteomes" id="UP000241885"/>
    </source>
</evidence>
<keyword evidence="5" id="KW-0862">Zinc</keyword>
<dbReference type="GO" id="GO:0046872">
    <property type="term" value="F:metal ion binding"/>
    <property type="evidence" value="ECO:0007669"/>
    <property type="project" value="UniProtKB-KW"/>
</dbReference>
<dbReference type="GO" id="GO:0051603">
    <property type="term" value="P:proteolysis involved in protein catabolic process"/>
    <property type="evidence" value="ECO:0007669"/>
    <property type="project" value="TreeGrafter"/>
</dbReference>
<name>A0A2R4BRR2_THAAR</name>
<proteinExistence type="predicted"/>
<evidence type="ECO:0000256" key="6">
    <source>
        <dbReference type="ARBA" id="ARBA00023049"/>
    </source>
</evidence>
<keyword evidence="8" id="KW-0732">Signal</keyword>
<dbReference type="Proteomes" id="UP000241885">
    <property type="component" value="Chromosome"/>
</dbReference>
<dbReference type="PANTHER" id="PTHR22726">
    <property type="entry name" value="METALLOENDOPEPTIDASE OMA1"/>
    <property type="match status" value="1"/>
</dbReference>
<feature type="region of interest" description="Disordered" evidence="7">
    <location>
        <begin position="516"/>
        <end position="547"/>
    </location>
</feature>
<feature type="domain" description="Peptidase M48" evidence="9">
    <location>
        <begin position="85"/>
        <end position="337"/>
    </location>
</feature>
<feature type="signal peptide" evidence="8">
    <location>
        <begin position="1"/>
        <end position="26"/>
    </location>
</feature>
<keyword evidence="4" id="KW-0378">Hydrolase</keyword>
<dbReference type="PROSITE" id="PS51257">
    <property type="entry name" value="PROKAR_LIPOPROTEIN"/>
    <property type="match status" value="1"/>
</dbReference>
<evidence type="ECO:0000259" key="9">
    <source>
        <dbReference type="Pfam" id="PF01435"/>
    </source>
</evidence>
<keyword evidence="6" id="KW-0482">Metalloprotease</keyword>
<sequence>MRASKPACKPLRLLLAASLCVGALTACQSVPQTLAGIPLVGEIVAPPLAPTADLPPPAERIWPDSAQDVLNQRARGYGLAHMPELQQYLDDLLSRIKTRAGVPAWPGKVYILATPALEAYATAAGNIYLSPSWVSEAQSEDELVALLSHEFGHAYLHYHQLEGAVQDSDQVAQYAALGVALAKKTGQATGWNQVDSLMTAYTMGRALTTAAWGRGQESAADAFGLNLSLKLGYSYEHGMKVFLERLASWEESNAERQAAIKVQLLEQVRQDASQQALKKQGSAPDNQLGTAMAQPLADLNAGIAGALFQGADAAKSIIDATTSTHPQILARLDAVAKAAESLPDDIANRDATTDALLRAQRDKRTATLFKHYQLAAQAMSDPAAPDALKLARQAASGPSARHALPLLALYRSQQAEPATGKRRKDDAAANLLDANLKSDMDRAWVVYVERSTQLEASGQRKVATRVMDEGLSYFDQAGDVWPQAIEFYGQTAGWDQAKKMAQTCNERFRSMAAACTNAAATPQERAENTRKSEEKGEQLVNKLLKKN</sequence>
<dbReference type="KEGG" id="tak:Tharo_3147"/>
<keyword evidence="3" id="KW-0479">Metal-binding</keyword>
<evidence type="ECO:0000256" key="5">
    <source>
        <dbReference type="ARBA" id="ARBA00022833"/>
    </source>
</evidence>
<dbReference type="Gene3D" id="3.30.2010.10">
    <property type="entry name" value="Metalloproteases ('zincins'), catalytic domain"/>
    <property type="match status" value="1"/>
</dbReference>
<comment type="cofactor">
    <cofactor evidence="1">
        <name>Zn(2+)</name>
        <dbReference type="ChEBI" id="CHEBI:29105"/>
    </cofactor>
</comment>
<feature type="chain" id="PRO_5015337755" evidence="8">
    <location>
        <begin position="27"/>
        <end position="547"/>
    </location>
</feature>
<evidence type="ECO:0000256" key="1">
    <source>
        <dbReference type="ARBA" id="ARBA00001947"/>
    </source>
</evidence>
<dbReference type="AlphaFoldDB" id="A0A2R4BRR2"/>
<dbReference type="EMBL" id="CP028339">
    <property type="protein sequence ID" value="AVR90028.1"/>
    <property type="molecule type" value="Genomic_DNA"/>
</dbReference>
<dbReference type="OrthoDB" id="9810445at2"/>
<dbReference type="InterPro" id="IPR001915">
    <property type="entry name" value="Peptidase_M48"/>
</dbReference>
<keyword evidence="11" id="KW-1185">Reference proteome</keyword>